<dbReference type="EMBL" id="FQXM01000020">
    <property type="protein sequence ID" value="SHH90895.1"/>
    <property type="molecule type" value="Genomic_DNA"/>
</dbReference>
<dbReference type="GO" id="GO:0042601">
    <property type="term" value="C:endospore-forming forespore"/>
    <property type="evidence" value="ECO:0007669"/>
    <property type="project" value="InterPro"/>
</dbReference>
<accession>A0A1M5WT95</accession>
<dbReference type="GO" id="GO:0030435">
    <property type="term" value="P:sporulation resulting in formation of a cellular spore"/>
    <property type="evidence" value="ECO:0007669"/>
    <property type="project" value="UniProtKB-KW"/>
</dbReference>
<proteinExistence type="inferred from homology"/>
<evidence type="ECO:0000256" key="1">
    <source>
        <dbReference type="ARBA" id="ARBA00004288"/>
    </source>
</evidence>
<dbReference type="NCBIfam" id="TIGR02861">
    <property type="entry name" value="SASP_H"/>
    <property type="match status" value="1"/>
</dbReference>
<comment type="similarity">
    <text evidence="2">Belongs to the SspH family.</text>
</comment>
<keyword evidence="5" id="KW-1185">Reference proteome</keyword>
<dbReference type="Proteomes" id="UP000184447">
    <property type="component" value="Unassembled WGS sequence"/>
</dbReference>
<sequence>MEVERLKEIISSSDNFKVTYKNHPVWIESYDTDANIAEVRLLDNQGIEGVYIKDLVDTGQVLGKVKGRR</sequence>
<gene>
    <name evidence="4" type="ORF">SAMN02745207_03118</name>
</gene>
<comment type="subcellular location">
    <subcellularLocation>
        <location evidence="1">Spore core</location>
    </subcellularLocation>
</comment>
<organism evidence="4 5">
    <name type="scientific">Clostridium grantii DSM 8605</name>
    <dbReference type="NCBI Taxonomy" id="1121316"/>
    <lineage>
        <taxon>Bacteria</taxon>
        <taxon>Bacillati</taxon>
        <taxon>Bacillota</taxon>
        <taxon>Clostridia</taxon>
        <taxon>Eubacteriales</taxon>
        <taxon>Clostridiaceae</taxon>
        <taxon>Clostridium</taxon>
    </lineage>
</organism>
<evidence type="ECO:0000256" key="2">
    <source>
        <dbReference type="ARBA" id="ARBA00006573"/>
    </source>
</evidence>
<dbReference type="AlphaFoldDB" id="A0A1M5WT95"/>
<keyword evidence="3" id="KW-0749">Sporulation</keyword>
<dbReference type="OrthoDB" id="1683648at2"/>
<evidence type="ECO:0000313" key="4">
    <source>
        <dbReference type="EMBL" id="SHH90895.1"/>
    </source>
</evidence>
<dbReference type="InterPro" id="IPR012610">
    <property type="entry name" value="SASP_SspH"/>
</dbReference>
<name>A0A1M5WT95_9CLOT</name>
<dbReference type="Pfam" id="PF08141">
    <property type="entry name" value="SspH"/>
    <property type="match status" value="1"/>
</dbReference>
<dbReference type="RefSeq" id="WP_073339423.1">
    <property type="nucleotide sequence ID" value="NZ_FQXM01000020.1"/>
</dbReference>
<dbReference type="GO" id="GO:0030436">
    <property type="term" value="P:asexual sporulation"/>
    <property type="evidence" value="ECO:0007669"/>
    <property type="project" value="InterPro"/>
</dbReference>
<protein>
    <submittedName>
        <fullName evidence="4">Small acid-soluble spore protein H family protein</fullName>
    </submittedName>
</protein>
<evidence type="ECO:0000313" key="5">
    <source>
        <dbReference type="Proteomes" id="UP000184447"/>
    </source>
</evidence>
<evidence type="ECO:0000256" key="3">
    <source>
        <dbReference type="ARBA" id="ARBA00022969"/>
    </source>
</evidence>
<reference evidence="4 5" key="1">
    <citation type="submission" date="2016-11" db="EMBL/GenBank/DDBJ databases">
        <authorList>
            <person name="Jaros S."/>
            <person name="Januszkiewicz K."/>
            <person name="Wedrychowicz H."/>
        </authorList>
    </citation>
    <scope>NUCLEOTIDE SEQUENCE [LARGE SCALE GENOMIC DNA]</scope>
    <source>
        <strain evidence="4 5">DSM 8605</strain>
    </source>
</reference>